<sequence length="243" mass="27592">MARLPTTKILRYPFHNIRNRSKSTGLCSTGCTLTEKMCDLSRPLPVKLFWFLSLYLVDELADRKFNITPAATAKLVEQCIWPTLAAAVERRQCLGGNEPEGWFVATWPIPTQQKMARVWTDVKDSLEEYEYIRFVKAAMVDDIFCAWASKAEVFRAQERPSLGFTYADGTDTRAVLEKMKDLVGGDGWSFSVRDVFTDMTVRVKPKKWGLFTRNEVRARSFTSVVMGCLDFGHTSCCVGRQSA</sequence>
<organism evidence="1 2">
    <name type="scientific">Catenaria anguillulae PL171</name>
    <dbReference type="NCBI Taxonomy" id="765915"/>
    <lineage>
        <taxon>Eukaryota</taxon>
        <taxon>Fungi</taxon>
        <taxon>Fungi incertae sedis</taxon>
        <taxon>Blastocladiomycota</taxon>
        <taxon>Blastocladiomycetes</taxon>
        <taxon>Blastocladiales</taxon>
        <taxon>Catenariaceae</taxon>
        <taxon>Catenaria</taxon>
    </lineage>
</organism>
<dbReference type="EMBL" id="MCFL01000026">
    <property type="protein sequence ID" value="ORZ34715.1"/>
    <property type="molecule type" value="Genomic_DNA"/>
</dbReference>
<reference evidence="1 2" key="1">
    <citation type="submission" date="2016-07" db="EMBL/GenBank/DDBJ databases">
        <title>Pervasive Adenine N6-methylation of Active Genes in Fungi.</title>
        <authorList>
            <consortium name="DOE Joint Genome Institute"/>
            <person name="Mondo S.J."/>
            <person name="Dannebaum R.O."/>
            <person name="Kuo R.C."/>
            <person name="Labutti K."/>
            <person name="Haridas S."/>
            <person name="Kuo A."/>
            <person name="Salamov A."/>
            <person name="Ahrendt S.R."/>
            <person name="Lipzen A."/>
            <person name="Sullivan W."/>
            <person name="Andreopoulos W.B."/>
            <person name="Clum A."/>
            <person name="Lindquist E."/>
            <person name="Daum C."/>
            <person name="Ramamoorthy G.K."/>
            <person name="Gryganskyi A."/>
            <person name="Culley D."/>
            <person name="Magnuson J.K."/>
            <person name="James T.Y."/>
            <person name="O'Malley M.A."/>
            <person name="Stajich J.E."/>
            <person name="Spatafora J.W."/>
            <person name="Visel A."/>
            <person name="Grigoriev I.V."/>
        </authorList>
    </citation>
    <scope>NUCLEOTIDE SEQUENCE [LARGE SCALE GENOMIC DNA]</scope>
    <source>
        <strain evidence="1 2">PL171</strain>
    </source>
</reference>
<protein>
    <submittedName>
        <fullName evidence="1">Uncharacterized protein</fullName>
    </submittedName>
</protein>
<evidence type="ECO:0000313" key="2">
    <source>
        <dbReference type="Proteomes" id="UP000193411"/>
    </source>
</evidence>
<gene>
    <name evidence="1" type="ORF">BCR44DRAFT_164984</name>
</gene>
<name>A0A1Y2HJG9_9FUNG</name>
<keyword evidence="2" id="KW-1185">Reference proteome</keyword>
<accession>A0A1Y2HJG9</accession>
<dbReference type="Proteomes" id="UP000193411">
    <property type="component" value="Unassembled WGS sequence"/>
</dbReference>
<proteinExistence type="predicted"/>
<evidence type="ECO:0000313" key="1">
    <source>
        <dbReference type="EMBL" id="ORZ34715.1"/>
    </source>
</evidence>
<dbReference type="AlphaFoldDB" id="A0A1Y2HJG9"/>
<comment type="caution">
    <text evidence="1">The sequence shown here is derived from an EMBL/GenBank/DDBJ whole genome shotgun (WGS) entry which is preliminary data.</text>
</comment>